<reference evidence="2" key="1">
    <citation type="submission" date="2018-05" db="EMBL/GenBank/DDBJ databases">
        <title>Genome Sequencing of selected type strains of the family Eggerthellaceae.</title>
        <authorList>
            <person name="Danylec N."/>
            <person name="Stoll D.A."/>
            <person name="Doetsch A."/>
            <person name="Huch M."/>
        </authorList>
    </citation>
    <scope>NUCLEOTIDE SEQUENCE [LARGE SCALE GENOMIC DNA]</scope>
    <source>
        <strain evidence="2">DSM 24851</strain>
    </source>
</reference>
<dbReference type="Proteomes" id="UP000269591">
    <property type="component" value="Unassembled WGS sequence"/>
</dbReference>
<dbReference type="EMBL" id="QIBX01000011">
    <property type="protein sequence ID" value="RNL39547.1"/>
    <property type="molecule type" value="Genomic_DNA"/>
</dbReference>
<accession>A0A3N0AXE5</accession>
<comment type="caution">
    <text evidence="1">The sequence shown here is derived from an EMBL/GenBank/DDBJ whole genome shotgun (WGS) entry which is preliminary data.</text>
</comment>
<gene>
    <name evidence="1" type="ORF">DMP06_07140</name>
</gene>
<dbReference type="Pfam" id="PF04365">
    <property type="entry name" value="BrnT_toxin"/>
    <property type="match status" value="1"/>
</dbReference>
<dbReference type="AlphaFoldDB" id="A0A3N0AXE5"/>
<dbReference type="Gene3D" id="3.10.450.530">
    <property type="entry name" value="Ribonuclease toxin, BrnT, of type II toxin-antitoxin system"/>
    <property type="match status" value="1"/>
</dbReference>
<dbReference type="RefSeq" id="WP_123209047.1">
    <property type="nucleotide sequence ID" value="NZ_JBHTHO010000028.1"/>
</dbReference>
<evidence type="ECO:0000313" key="2">
    <source>
        <dbReference type="Proteomes" id="UP000269591"/>
    </source>
</evidence>
<proteinExistence type="predicted"/>
<dbReference type="InterPro" id="IPR007460">
    <property type="entry name" value="BrnT_toxin"/>
</dbReference>
<organism evidence="1 2">
    <name type="scientific">Slackia equolifaciens</name>
    <dbReference type="NCBI Taxonomy" id="498718"/>
    <lineage>
        <taxon>Bacteria</taxon>
        <taxon>Bacillati</taxon>
        <taxon>Actinomycetota</taxon>
        <taxon>Coriobacteriia</taxon>
        <taxon>Eggerthellales</taxon>
        <taxon>Eggerthellaceae</taxon>
        <taxon>Slackia</taxon>
    </lineage>
</organism>
<keyword evidence="2" id="KW-1185">Reference proteome</keyword>
<dbReference type="InterPro" id="IPR038573">
    <property type="entry name" value="BrnT_sf"/>
</dbReference>
<protein>
    <submittedName>
        <fullName evidence="1">Toxin</fullName>
    </submittedName>
</protein>
<evidence type="ECO:0000313" key="1">
    <source>
        <dbReference type="EMBL" id="RNL39547.1"/>
    </source>
</evidence>
<dbReference type="OrthoDB" id="9798158at2"/>
<sequence length="120" mass="14225">MAKHKDKGRFRLIRGEKIPNEYLEDSKIRFEYDPRKSNQDMEKHGIDFEEAQALWGDPRKLEMHSEYKGEYRFAVIGNLSDGLWVAIATYRGEIVRIISVRKAARKEVAFYDREIYRIGI</sequence>
<name>A0A3N0AXE5_9ACTN</name>